<dbReference type="Proteomes" id="UP000076798">
    <property type="component" value="Unassembled WGS sequence"/>
</dbReference>
<name>A0A165XNI6_9AGAM</name>
<evidence type="ECO:0000313" key="1">
    <source>
        <dbReference type="EMBL" id="KZT32377.1"/>
    </source>
</evidence>
<accession>A0A165XNI6</accession>
<proteinExistence type="predicted"/>
<organism evidence="1 2">
    <name type="scientific">Sistotremastrum suecicum HHB10207 ss-3</name>
    <dbReference type="NCBI Taxonomy" id="1314776"/>
    <lineage>
        <taxon>Eukaryota</taxon>
        <taxon>Fungi</taxon>
        <taxon>Dikarya</taxon>
        <taxon>Basidiomycota</taxon>
        <taxon>Agaricomycotina</taxon>
        <taxon>Agaricomycetes</taxon>
        <taxon>Sistotremastrales</taxon>
        <taxon>Sistotremastraceae</taxon>
        <taxon>Sistotremastrum</taxon>
    </lineage>
</organism>
<gene>
    <name evidence="1" type="ORF">SISSUDRAFT_1037788</name>
</gene>
<sequence length="158" mass="18176">MVHNRYTNASRSSTHWKQGESLSMVPLNQPKQVDFPAYETPGIDMYFVLQRRPETAVPIANRNDGLNLLYRACVRAKFIMKMTTKSLQRMLSRSTLGTFSYVFVRIKPPYGVRRSTGAISWPKHGPDLAPRITYILSPYSRLPTHRALRDLRHSPEEA</sequence>
<dbReference type="AlphaFoldDB" id="A0A165XNI6"/>
<evidence type="ECO:0000313" key="2">
    <source>
        <dbReference type="Proteomes" id="UP000076798"/>
    </source>
</evidence>
<dbReference type="EMBL" id="KV428342">
    <property type="protein sequence ID" value="KZT32377.1"/>
    <property type="molecule type" value="Genomic_DNA"/>
</dbReference>
<keyword evidence="2" id="KW-1185">Reference proteome</keyword>
<reference evidence="1 2" key="1">
    <citation type="journal article" date="2016" name="Mol. Biol. Evol.">
        <title>Comparative Genomics of Early-Diverging Mushroom-Forming Fungi Provides Insights into the Origins of Lignocellulose Decay Capabilities.</title>
        <authorList>
            <person name="Nagy L.G."/>
            <person name="Riley R."/>
            <person name="Tritt A."/>
            <person name="Adam C."/>
            <person name="Daum C."/>
            <person name="Floudas D."/>
            <person name="Sun H."/>
            <person name="Yadav J.S."/>
            <person name="Pangilinan J."/>
            <person name="Larsson K.H."/>
            <person name="Matsuura K."/>
            <person name="Barry K."/>
            <person name="Labutti K."/>
            <person name="Kuo R."/>
            <person name="Ohm R.A."/>
            <person name="Bhattacharya S.S."/>
            <person name="Shirouzu T."/>
            <person name="Yoshinaga Y."/>
            <person name="Martin F.M."/>
            <person name="Grigoriev I.V."/>
            <person name="Hibbett D.S."/>
        </authorList>
    </citation>
    <scope>NUCLEOTIDE SEQUENCE [LARGE SCALE GENOMIC DNA]</scope>
    <source>
        <strain evidence="1 2">HHB10207 ss-3</strain>
    </source>
</reference>
<protein>
    <submittedName>
        <fullName evidence="1">Uncharacterized protein</fullName>
    </submittedName>
</protein>